<dbReference type="InterPro" id="IPR003661">
    <property type="entry name" value="HisK_dim/P_dom"/>
</dbReference>
<keyword evidence="3" id="KW-0597">Phosphoprotein</keyword>
<dbReference type="PANTHER" id="PTHR30146">
    <property type="entry name" value="LACI-RELATED TRANSCRIPTIONAL REPRESSOR"/>
    <property type="match status" value="1"/>
</dbReference>
<dbReference type="PRINTS" id="PR00344">
    <property type="entry name" value="BCTRLSENSOR"/>
</dbReference>
<dbReference type="EMBL" id="JBHSEG010000002">
    <property type="protein sequence ID" value="MFC4453705.1"/>
    <property type="molecule type" value="Genomic_DNA"/>
</dbReference>
<dbReference type="NCBIfam" id="TIGR00229">
    <property type="entry name" value="sensory_box"/>
    <property type="match status" value="1"/>
</dbReference>
<keyword evidence="11" id="KW-1185">Reference proteome</keyword>
<dbReference type="Gene3D" id="3.40.50.2300">
    <property type="match status" value="2"/>
</dbReference>
<evidence type="ECO:0000259" key="8">
    <source>
        <dbReference type="PROSITE" id="PS50109"/>
    </source>
</evidence>
<dbReference type="InterPro" id="IPR028082">
    <property type="entry name" value="Peripla_BP_I"/>
</dbReference>
<dbReference type="SUPFAM" id="SSF55874">
    <property type="entry name" value="ATPase domain of HSP90 chaperone/DNA topoisomerase II/histidine kinase"/>
    <property type="match status" value="1"/>
</dbReference>
<evidence type="ECO:0000256" key="2">
    <source>
        <dbReference type="ARBA" id="ARBA00012438"/>
    </source>
</evidence>
<feature type="domain" description="PAS" evidence="9">
    <location>
        <begin position="587"/>
        <end position="657"/>
    </location>
</feature>
<evidence type="ECO:0000256" key="1">
    <source>
        <dbReference type="ARBA" id="ARBA00000085"/>
    </source>
</evidence>
<keyword evidence="7" id="KW-0175">Coiled coil</keyword>
<evidence type="ECO:0000256" key="7">
    <source>
        <dbReference type="SAM" id="Coils"/>
    </source>
</evidence>
<dbReference type="PROSITE" id="PS50109">
    <property type="entry name" value="HIS_KIN"/>
    <property type="match status" value="1"/>
</dbReference>
<evidence type="ECO:0000256" key="4">
    <source>
        <dbReference type="ARBA" id="ARBA00023015"/>
    </source>
</evidence>
<dbReference type="EC" id="2.7.13.3" evidence="2"/>
<accession>A0ABV8Y871</accession>
<dbReference type="InterPro" id="IPR036097">
    <property type="entry name" value="HisK_dim/P_sf"/>
</dbReference>
<evidence type="ECO:0000256" key="6">
    <source>
        <dbReference type="ARBA" id="ARBA00023163"/>
    </source>
</evidence>
<dbReference type="InterPro" id="IPR005467">
    <property type="entry name" value="His_kinase_dom"/>
</dbReference>
<dbReference type="CDD" id="cd00082">
    <property type="entry name" value="HisKA"/>
    <property type="match status" value="1"/>
</dbReference>
<name>A0ABV8Y871_9DEIO</name>
<dbReference type="InterPro" id="IPR046335">
    <property type="entry name" value="LacI/GalR-like_sensor"/>
</dbReference>
<keyword evidence="4" id="KW-0805">Transcription regulation</keyword>
<protein>
    <recommendedName>
        <fullName evidence="2">histidine kinase</fullName>
        <ecNumber evidence="2">2.7.13.3</ecNumber>
    </recommendedName>
</protein>
<dbReference type="InterPro" id="IPR003594">
    <property type="entry name" value="HATPase_dom"/>
</dbReference>
<feature type="domain" description="Histidine kinase" evidence="8">
    <location>
        <begin position="733"/>
        <end position="964"/>
    </location>
</feature>
<dbReference type="CDD" id="cd00130">
    <property type="entry name" value="PAS"/>
    <property type="match status" value="1"/>
</dbReference>
<comment type="catalytic activity">
    <reaction evidence="1">
        <text>ATP + protein L-histidine = ADP + protein N-phospho-L-histidine.</text>
        <dbReference type="EC" id="2.7.13.3"/>
    </reaction>
</comment>
<dbReference type="PANTHER" id="PTHR30146:SF24">
    <property type="entry name" value="XYLOSE OPERON REGULATORY PROTEIN"/>
    <property type="match status" value="1"/>
</dbReference>
<dbReference type="SMART" id="SM00091">
    <property type="entry name" value="PAS"/>
    <property type="match status" value="1"/>
</dbReference>
<reference evidence="11" key="1">
    <citation type="journal article" date="2019" name="Int. J. Syst. Evol. Microbiol.">
        <title>The Global Catalogue of Microorganisms (GCM) 10K type strain sequencing project: providing services to taxonomists for standard genome sequencing and annotation.</title>
        <authorList>
            <consortium name="The Broad Institute Genomics Platform"/>
            <consortium name="The Broad Institute Genome Sequencing Center for Infectious Disease"/>
            <person name="Wu L."/>
            <person name="Ma J."/>
        </authorList>
    </citation>
    <scope>NUCLEOTIDE SEQUENCE [LARGE SCALE GENOMIC DNA]</scope>
    <source>
        <strain evidence="11">CCUG 39970</strain>
    </source>
</reference>
<dbReference type="SUPFAM" id="SSF53822">
    <property type="entry name" value="Periplasmic binding protein-like I"/>
    <property type="match status" value="1"/>
</dbReference>
<dbReference type="SUPFAM" id="SSF55785">
    <property type="entry name" value="PYP-like sensor domain (PAS domain)"/>
    <property type="match status" value="1"/>
</dbReference>
<gene>
    <name evidence="10" type="ORF">ACFO0P_07990</name>
</gene>
<dbReference type="InterPro" id="IPR036890">
    <property type="entry name" value="HATPase_C_sf"/>
</dbReference>
<dbReference type="InterPro" id="IPR004358">
    <property type="entry name" value="Sig_transdc_His_kin-like_C"/>
</dbReference>
<keyword evidence="6" id="KW-0804">Transcription</keyword>
<dbReference type="SMART" id="SM00387">
    <property type="entry name" value="HATPase_c"/>
    <property type="match status" value="1"/>
</dbReference>
<dbReference type="Gene3D" id="3.30.450.20">
    <property type="entry name" value="PAS domain"/>
    <property type="match status" value="1"/>
</dbReference>
<dbReference type="InterPro" id="IPR035965">
    <property type="entry name" value="PAS-like_dom_sf"/>
</dbReference>
<dbReference type="Gene3D" id="3.30.565.10">
    <property type="entry name" value="Histidine kinase-like ATPase, C-terminal domain"/>
    <property type="match status" value="1"/>
</dbReference>
<dbReference type="Pfam" id="PF00989">
    <property type="entry name" value="PAS"/>
    <property type="match status" value="1"/>
</dbReference>
<proteinExistence type="predicted"/>
<dbReference type="InterPro" id="IPR000014">
    <property type="entry name" value="PAS"/>
</dbReference>
<dbReference type="Pfam" id="PF02518">
    <property type="entry name" value="HATPase_c"/>
    <property type="match status" value="1"/>
</dbReference>
<evidence type="ECO:0000313" key="10">
    <source>
        <dbReference type="EMBL" id="MFC4453705.1"/>
    </source>
</evidence>
<keyword evidence="5" id="KW-0238">DNA-binding</keyword>
<dbReference type="Proteomes" id="UP001595939">
    <property type="component" value="Unassembled WGS sequence"/>
</dbReference>
<dbReference type="Pfam" id="PF13377">
    <property type="entry name" value="Peripla_BP_3"/>
    <property type="match status" value="1"/>
</dbReference>
<comment type="caution">
    <text evidence="10">The sequence shown here is derived from an EMBL/GenBank/DDBJ whole genome shotgun (WGS) entry which is preliminary data.</text>
</comment>
<dbReference type="PROSITE" id="PS50112">
    <property type="entry name" value="PAS"/>
    <property type="match status" value="1"/>
</dbReference>
<sequence length="970" mass="106124">MSDSQTGPAHPPARSVAVITDFVFHYYAARLLAGVKSVLQDHGVPMTVYIGGPLVVGEQGYAQSSAIYSLIRPERHRGALLFSLPLSLRQEPDELLDLVARLAPLPVVSVGRSLPGVVSVEVDNRTGMQALMDHLVGTCGYTHLAFVRGQRGNNDSAERERIFTQTLRRHGLAVDERSFIDGEFSMLRAQEATLAYLESGVSPELQVLVCANDDMAEGVMRGVRAAGKRIPEDIAVVGFDDMELARTTLPPLTTVRQPVFQEGQLAARKLLSLLQGHSAEDLETLQSTLVVRESCGVEVRAPDRPVQAAATRREAPPAAHLSSPVREALEQAFRVSLLDEGNQDFLSLWRATVITAVHTEGGAGEWADFLNSLTERVRAELPDAPQERFGQLTLRATQMVLDGVHNLRVTLRSQEEQRSLRVARMFATRTSDDLFTAVGEYLDHLKVRRYILALYEPYSQAPAPSARVVLGQGTGVPVDRAPFPSSSLLPSSMASELQRGSVMVAPLYAGDLQFGYLLYDRPDALADEREGILRLYFDDETPLRMISHALLYQHERARTERHAAELEQQVHRRTEQLREANDHLQHSEGRFRSLVQNASDLIMVLDAHLRVLYVSPAVEVVFGHAAPAMLGQQVLDHLPADQHHGVREVVADLVSSGLGSNVRTEFQVLNAAREARWLEGRVTNLLTDPHVQGLVVNARDITEQIRTREALSVSQQQLMSSERLASLGRLTAGLAHEINTPLAATMNYLHVARGLVQEYQGSIGHAGVTDADHQEIASETLAALNEAGKTTARIGEFIRQMRGHTRDTVSGVGSFDPFKLASDTLTMVAHEARAAQVDLHLEFYPLPLRLRGEPGRFTQVLTNLVINAIHACEGRAGARRVDVRFLEQQGGVDLQVQDNGSGIAPEVIGHIFDAMFTTKEAGKGTGLGLAILHDIVHGHFGGTTEVQTEVGTGTVFTVRFPAREGAAQAG</sequence>
<dbReference type="InterPro" id="IPR013767">
    <property type="entry name" value="PAS_fold"/>
</dbReference>
<evidence type="ECO:0000313" key="11">
    <source>
        <dbReference type="Proteomes" id="UP001595939"/>
    </source>
</evidence>
<dbReference type="Gene3D" id="1.10.287.130">
    <property type="match status" value="1"/>
</dbReference>
<organism evidence="10 11">
    <name type="scientific">Deinococcus sonorensis</name>
    <dbReference type="NCBI Taxonomy" id="309891"/>
    <lineage>
        <taxon>Bacteria</taxon>
        <taxon>Thermotogati</taxon>
        <taxon>Deinococcota</taxon>
        <taxon>Deinococci</taxon>
        <taxon>Deinococcales</taxon>
        <taxon>Deinococcaceae</taxon>
        <taxon>Deinococcus</taxon>
    </lineage>
</organism>
<feature type="coiled-coil region" evidence="7">
    <location>
        <begin position="549"/>
        <end position="583"/>
    </location>
</feature>
<evidence type="ECO:0000259" key="9">
    <source>
        <dbReference type="PROSITE" id="PS50112"/>
    </source>
</evidence>
<evidence type="ECO:0000256" key="5">
    <source>
        <dbReference type="ARBA" id="ARBA00023125"/>
    </source>
</evidence>
<dbReference type="RefSeq" id="WP_380129725.1">
    <property type="nucleotide sequence ID" value="NZ_JBHSEG010000002.1"/>
</dbReference>
<evidence type="ECO:0000256" key="3">
    <source>
        <dbReference type="ARBA" id="ARBA00022553"/>
    </source>
</evidence>
<dbReference type="CDD" id="cd06267">
    <property type="entry name" value="PBP1_LacI_sugar_binding-like"/>
    <property type="match status" value="1"/>
</dbReference>
<dbReference type="SUPFAM" id="SSF47384">
    <property type="entry name" value="Homodimeric domain of signal transducing histidine kinase"/>
    <property type="match status" value="1"/>
</dbReference>